<evidence type="ECO:0000313" key="2">
    <source>
        <dbReference type="EMBL" id="QJW99762.1"/>
    </source>
</evidence>
<dbReference type="InterPro" id="IPR012902">
    <property type="entry name" value="N_methyl_site"/>
</dbReference>
<dbReference type="Gene3D" id="3.30.700.10">
    <property type="entry name" value="Glycoprotein, Type 4 Pilin"/>
    <property type="match status" value="1"/>
</dbReference>
<sequence>MKERPINASLPRRAAFTLIELLVVIAIIAILIGLLLPAVQKVRAAAARLSCSNNLKQMALGCLNYESANQKFPIGDNRADLPGGVYQSWQAVILPYEEQTAIANQYDYTRDYDDTVNYTAIANQIKIYNCPATPMQPRLDTTPDEGPKSASYTGKNTARGVTDYWGINAMETWVPTVGGCTGSFPSFSSYQVGNDFDPARVGILCRAAAGVTTFATITDGTSNTIMIAESAGRPTSYGPGGATLGQLNPGEAGWSDPNGAFKFKGANPTTGAVKPHGAAANTCVMSCNNTNEIYSFHTGGSNFAFGDGSVHFISSSASLCVVGALVTRAGGEVAPSY</sequence>
<dbReference type="Proteomes" id="UP000503447">
    <property type="component" value="Chromosome"/>
</dbReference>
<dbReference type="InterPro" id="IPR011453">
    <property type="entry name" value="DUF1559"/>
</dbReference>
<evidence type="ECO:0000259" key="1">
    <source>
        <dbReference type="Pfam" id="PF07596"/>
    </source>
</evidence>
<dbReference type="KEGG" id="ftj:FTUN_7385"/>
<dbReference type="NCBIfam" id="TIGR04294">
    <property type="entry name" value="pre_pil_HX9DG"/>
    <property type="match status" value="1"/>
</dbReference>
<dbReference type="RefSeq" id="WP_171474673.1">
    <property type="nucleotide sequence ID" value="NZ_CP053452.2"/>
</dbReference>
<evidence type="ECO:0000313" key="3">
    <source>
        <dbReference type="Proteomes" id="UP000503447"/>
    </source>
</evidence>
<dbReference type="NCBIfam" id="TIGR02532">
    <property type="entry name" value="IV_pilin_GFxxxE"/>
    <property type="match status" value="1"/>
</dbReference>
<keyword evidence="3" id="KW-1185">Reference proteome</keyword>
<organism evidence="2 3">
    <name type="scientific">Frigoriglobus tundricola</name>
    <dbReference type="NCBI Taxonomy" id="2774151"/>
    <lineage>
        <taxon>Bacteria</taxon>
        <taxon>Pseudomonadati</taxon>
        <taxon>Planctomycetota</taxon>
        <taxon>Planctomycetia</taxon>
        <taxon>Gemmatales</taxon>
        <taxon>Gemmataceae</taxon>
        <taxon>Frigoriglobus</taxon>
    </lineage>
</organism>
<dbReference type="SUPFAM" id="SSF54523">
    <property type="entry name" value="Pili subunits"/>
    <property type="match status" value="1"/>
</dbReference>
<dbReference type="InterPro" id="IPR045584">
    <property type="entry name" value="Pilin-like"/>
</dbReference>
<dbReference type="EMBL" id="CP053452">
    <property type="protein sequence ID" value="QJW99762.1"/>
    <property type="molecule type" value="Genomic_DNA"/>
</dbReference>
<gene>
    <name evidence="2" type="ORF">FTUN_7385</name>
</gene>
<dbReference type="PANTHER" id="PTHR30093:SF2">
    <property type="entry name" value="TYPE II SECRETION SYSTEM PROTEIN H"/>
    <property type="match status" value="1"/>
</dbReference>
<accession>A0A6M5Z3H5</accession>
<proteinExistence type="predicted"/>
<dbReference type="AlphaFoldDB" id="A0A6M5Z3H5"/>
<dbReference type="PANTHER" id="PTHR30093">
    <property type="entry name" value="GENERAL SECRETION PATHWAY PROTEIN G"/>
    <property type="match status" value="1"/>
</dbReference>
<feature type="domain" description="DUF1559" evidence="1">
    <location>
        <begin position="40"/>
        <end position="316"/>
    </location>
</feature>
<protein>
    <recommendedName>
        <fullName evidence="1">DUF1559 domain-containing protein</fullName>
    </recommendedName>
</protein>
<reference evidence="3" key="1">
    <citation type="submission" date="2020-05" db="EMBL/GenBank/DDBJ databases">
        <title>Frigoriglobus tundricola gen. nov., sp. nov., a psychrotolerant cellulolytic planctomycete of the family Gemmataceae with two divergent copies of 16S rRNA gene.</title>
        <authorList>
            <person name="Kulichevskaya I.S."/>
            <person name="Ivanova A.A."/>
            <person name="Naumoff D.G."/>
            <person name="Beletsky A.V."/>
            <person name="Rijpstra W.I.C."/>
            <person name="Sinninghe Damste J.S."/>
            <person name="Mardanov A.V."/>
            <person name="Ravin N.V."/>
            <person name="Dedysh S.N."/>
        </authorList>
    </citation>
    <scope>NUCLEOTIDE SEQUENCE [LARGE SCALE GENOMIC DNA]</scope>
    <source>
        <strain evidence="3">PL17</strain>
    </source>
</reference>
<dbReference type="Pfam" id="PF07596">
    <property type="entry name" value="SBP_bac_10"/>
    <property type="match status" value="1"/>
</dbReference>
<dbReference type="InterPro" id="IPR027558">
    <property type="entry name" value="Pre_pil_HX9DG_C"/>
</dbReference>
<dbReference type="Pfam" id="PF07963">
    <property type="entry name" value="N_methyl"/>
    <property type="match status" value="1"/>
</dbReference>
<name>A0A6M5Z3H5_9BACT</name>